<feature type="signal peptide" evidence="3">
    <location>
        <begin position="1"/>
        <end position="23"/>
    </location>
</feature>
<reference evidence="5" key="2">
    <citation type="journal article" date="2021" name="PeerJ">
        <title>Extensive microbial diversity within the chicken gut microbiome revealed by metagenomics and culture.</title>
        <authorList>
            <person name="Gilroy R."/>
            <person name="Ravi A."/>
            <person name="Getino M."/>
            <person name="Pursley I."/>
            <person name="Horton D.L."/>
            <person name="Alikhan N.F."/>
            <person name="Baker D."/>
            <person name="Gharbi K."/>
            <person name="Hall N."/>
            <person name="Watson M."/>
            <person name="Adriaenssens E.M."/>
            <person name="Foster-Nyarko E."/>
            <person name="Jarju S."/>
            <person name="Secka A."/>
            <person name="Antonio M."/>
            <person name="Oren A."/>
            <person name="Chaudhuri R.R."/>
            <person name="La Ragione R."/>
            <person name="Hildebrand F."/>
            <person name="Pallen M.J."/>
        </authorList>
    </citation>
    <scope>NUCLEOTIDE SEQUENCE</scope>
    <source>
        <strain evidence="5">10406</strain>
    </source>
</reference>
<feature type="compositionally biased region" description="Acidic residues" evidence="2">
    <location>
        <begin position="799"/>
        <end position="820"/>
    </location>
</feature>
<evidence type="ECO:0000313" key="5">
    <source>
        <dbReference type="EMBL" id="HIU98280.1"/>
    </source>
</evidence>
<dbReference type="AlphaFoldDB" id="A0A9D1N8L3"/>
<dbReference type="Proteomes" id="UP000886857">
    <property type="component" value="Unassembled WGS sequence"/>
</dbReference>
<evidence type="ECO:0000259" key="4">
    <source>
        <dbReference type="Pfam" id="PF07581"/>
    </source>
</evidence>
<name>A0A9D1N8L3_9FIRM</name>
<feature type="domain" description="GLUG" evidence="4">
    <location>
        <begin position="610"/>
        <end position="631"/>
    </location>
</feature>
<keyword evidence="3" id="KW-0732">Signal</keyword>
<dbReference type="Pfam" id="PF09479">
    <property type="entry name" value="Flg_new"/>
    <property type="match status" value="2"/>
</dbReference>
<comment type="caution">
    <text evidence="5">The sequence shown here is derived from an EMBL/GenBank/DDBJ whole genome shotgun (WGS) entry which is preliminary data.</text>
</comment>
<dbReference type="PROSITE" id="PS51257">
    <property type="entry name" value="PROKAR_LIPOPROTEIN"/>
    <property type="match status" value="1"/>
</dbReference>
<evidence type="ECO:0000313" key="6">
    <source>
        <dbReference type="Proteomes" id="UP000886857"/>
    </source>
</evidence>
<accession>A0A9D1N8L3</accession>
<reference evidence="5" key="1">
    <citation type="submission" date="2020-10" db="EMBL/GenBank/DDBJ databases">
        <authorList>
            <person name="Gilroy R."/>
        </authorList>
    </citation>
    <scope>NUCLEOTIDE SEQUENCE</scope>
    <source>
        <strain evidence="5">10406</strain>
    </source>
</reference>
<feature type="chain" id="PRO_5038648625" evidence="3">
    <location>
        <begin position="24"/>
        <end position="827"/>
    </location>
</feature>
<dbReference type="GO" id="GO:0030313">
    <property type="term" value="C:cell envelope"/>
    <property type="evidence" value="ECO:0007669"/>
    <property type="project" value="UniProtKB-SubCell"/>
</dbReference>
<proteinExistence type="predicted"/>
<organism evidence="5 6">
    <name type="scientific">Candidatus Limadaptatus stercoripullorum</name>
    <dbReference type="NCBI Taxonomy" id="2840846"/>
    <lineage>
        <taxon>Bacteria</taxon>
        <taxon>Bacillati</taxon>
        <taxon>Bacillota</taxon>
        <taxon>Clostridia</taxon>
        <taxon>Eubacteriales</taxon>
        <taxon>Candidatus Limadaptatus</taxon>
    </lineage>
</organism>
<gene>
    <name evidence="5" type="ORF">IAC73_00350</name>
</gene>
<dbReference type="Pfam" id="PF07581">
    <property type="entry name" value="Glug"/>
    <property type="match status" value="1"/>
</dbReference>
<evidence type="ECO:0000256" key="1">
    <source>
        <dbReference type="ARBA" id="ARBA00004196"/>
    </source>
</evidence>
<comment type="subcellular location">
    <subcellularLocation>
        <location evidence="1">Cell envelope</location>
    </subcellularLocation>
</comment>
<dbReference type="NCBIfam" id="TIGR02543">
    <property type="entry name" value="List_Bact_rpt"/>
    <property type="match status" value="1"/>
</dbReference>
<feature type="region of interest" description="Disordered" evidence="2">
    <location>
        <begin position="784"/>
        <end position="827"/>
    </location>
</feature>
<evidence type="ECO:0000256" key="2">
    <source>
        <dbReference type="SAM" id="MobiDB-lite"/>
    </source>
</evidence>
<dbReference type="Gene3D" id="2.160.20.110">
    <property type="match status" value="2"/>
</dbReference>
<dbReference type="InterPro" id="IPR042229">
    <property type="entry name" value="Listeria/Bacterioides_rpt_sf"/>
</dbReference>
<dbReference type="InterPro" id="IPR011493">
    <property type="entry name" value="GLUG"/>
</dbReference>
<protein>
    <submittedName>
        <fullName evidence="5">InlB B-repeat-containing protein</fullName>
    </submittedName>
</protein>
<dbReference type="InterPro" id="IPR013378">
    <property type="entry name" value="InlB-like_B-rpt"/>
</dbReference>
<evidence type="ECO:0000256" key="3">
    <source>
        <dbReference type="SAM" id="SignalP"/>
    </source>
</evidence>
<sequence length="827" mass="85820">MKKKATRILLAVLLLALAASLLAACDPDPQEGGSGGGTVSTTYYTVSFDTAGGSTSFGSYTVRNVPRGSTVAQPKRADGSVAVPTRKGYTFDHWSYNGSEFVFSDTATDDSPATPVTEDITLTAVWTANKYTLRLHPSDPELPYDGGLTIAGVEGAFAEPVDKPIDYDTAADDNNALLNTVTTDKEGDYFVYWYFYDAGERKEFTVWAKEGDKTVEMAARYETAGDTELYPMFHSLLPDITVTVDAAGGTDSPGTLTVKLGDTVSESALPDPVRDGYRFLGWSMTVDTNEDAEAQDFVLASEEEDADNSDATVVKENITLTAKWVKTVDISSADDLEAVRMALNGDDEKLKAEYASAEFTFSAPVEANDWTPLFDESLPFTGSVEGNGFSVTISGAADENGLFGLFGMLSGSVNDLVVRATLNTAPTAKTAFIGGIAAIAKDAEINGCAAHITIAENIAFPGTVYIGAAAGASKGGLTISGIHLDEGSAAPDTTYRTDAKAMTAGASAYIGGITGGSYNTIMNGGSVSSALAVVSAAINAAGDVYAGGLIGNSQGFTVTECYADTNLTVTGSTVYVGGLAGRSNTGLFSRSSCVGGSVAAKITATGSVVYAGGLVGHNGAAIDNCRADIAISASATSELLAGGVAGITDNHDIDSCYITGSITATGSGKSSAVYAAGVFGKALHDASFSRIYTETNITVTAEGGATADFLIAHRSSFRTIEFEKVFRFANMTVTVNGNAVEADEEEPEGVSVLTEDKRVNGWATGSDYLALDKGYWKYADGETGAHPSLKPFWEKNEETPEEGEEGSGESGEEGSGEEGSGESGETA</sequence>
<dbReference type="Gene3D" id="2.60.40.4270">
    <property type="entry name" value="Listeria-Bacteroides repeat domain"/>
    <property type="match status" value="2"/>
</dbReference>
<dbReference type="EMBL" id="DVOE01000003">
    <property type="protein sequence ID" value="HIU98280.1"/>
    <property type="molecule type" value="Genomic_DNA"/>
</dbReference>